<keyword evidence="3" id="KW-1003">Cell membrane</keyword>
<keyword evidence="5 18" id="KW-1133">Transmembrane helix</keyword>
<dbReference type="InterPro" id="IPR028082">
    <property type="entry name" value="Peripla_BP_I"/>
</dbReference>
<feature type="transmembrane region" description="Helical" evidence="18">
    <location>
        <begin position="813"/>
        <end position="835"/>
    </location>
</feature>
<reference evidence="22" key="1">
    <citation type="submission" date="2022-01" db="EMBL/GenBank/DDBJ databases">
        <authorList>
            <person name="King R."/>
        </authorList>
    </citation>
    <scope>NUCLEOTIDE SEQUENCE</scope>
</reference>
<dbReference type="PRINTS" id="PR00177">
    <property type="entry name" value="NMDARECEPTOR"/>
</dbReference>
<evidence type="ECO:0000256" key="18">
    <source>
        <dbReference type="SAM" id="Phobius"/>
    </source>
</evidence>
<dbReference type="PANTHER" id="PTHR18966">
    <property type="entry name" value="IONOTROPIC GLUTAMATE RECEPTOR"/>
    <property type="match status" value="1"/>
</dbReference>
<evidence type="ECO:0000256" key="3">
    <source>
        <dbReference type="ARBA" id="ARBA00022475"/>
    </source>
</evidence>
<dbReference type="Gene3D" id="3.40.50.2300">
    <property type="match status" value="2"/>
</dbReference>
<name>A0A9N9MJB0_9CUCU</name>
<keyword evidence="19" id="KW-0732">Signal</keyword>
<evidence type="ECO:0000256" key="11">
    <source>
        <dbReference type="ARBA" id="ARBA00023257"/>
    </source>
</evidence>
<evidence type="ECO:0000256" key="7">
    <source>
        <dbReference type="ARBA" id="ARBA00023065"/>
    </source>
</evidence>
<dbReference type="FunFam" id="3.40.190.10:FF:000178">
    <property type="entry name" value="Glutamate receptor subunit"/>
    <property type="match status" value="1"/>
</dbReference>
<keyword evidence="4 18" id="KW-0812">Transmembrane</keyword>
<feature type="site" description="Crucial to convey clamshell closure to channel opening" evidence="16">
    <location>
        <position position="651"/>
    </location>
</feature>
<dbReference type="InterPro" id="IPR015683">
    <property type="entry name" value="Ionotropic_Glu_rcpt"/>
</dbReference>
<evidence type="ECO:0000313" key="23">
    <source>
        <dbReference type="Proteomes" id="UP001152799"/>
    </source>
</evidence>
<evidence type="ECO:0000256" key="14">
    <source>
        <dbReference type="ARBA" id="ARBA00034104"/>
    </source>
</evidence>
<evidence type="ECO:0000259" key="21">
    <source>
        <dbReference type="SMART" id="SM00918"/>
    </source>
</evidence>
<evidence type="ECO:0000259" key="20">
    <source>
        <dbReference type="SMART" id="SM00079"/>
    </source>
</evidence>
<feature type="chain" id="PRO_5040340030" description="Glutamate receptor ionotropic, kainate 2" evidence="19">
    <location>
        <begin position="19"/>
        <end position="883"/>
    </location>
</feature>
<keyword evidence="8 18" id="KW-0472">Membrane</keyword>
<evidence type="ECO:0000256" key="5">
    <source>
        <dbReference type="ARBA" id="ARBA00022989"/>
    </source>
</evidence>
<evidence type="ECO:0008006" key="24">
    <source>
        <dbReference type="Google" id="ProtNLM"/>
    </source>
</evidence>
<keyword evidence="10" id="KW-0325">Glycoprotein</keyword>
<feature type="transmembrane region" description="Helical" evidence="18">
    <location>
        <begin position="546"/>
        <end position="565"/>
    </location>
</feature>
<evidence type="ECO:0000256" key="12">
    <source>
        <dbReference type="ARBA" id="ARBA00023286"/>
    </source>
</evidence>
<keyword evidence="11" id="KW-0628">Postsynaptic cell membrane</keyword>
<dbReference type="AlphaFoldDB" id="A0A9N9MJB0"/>
<feature type="domain" description="Ionotropic glutamate receptor L-glutamate and glycine-binding" evidence="21">
    <location>
        <begin position="423"/>
        <end position="490"/>
    </location>
</feature>
<feature type="signal peptide" evidence="19">
    <location>
        <begin position="1"/>
        <end position="18"/>
    </location>
</feature>
<dbReference type="SMART" id="SM00918">
    <property type="entry name" value="Lig_chan-Glu_bd"/>
    <property type="match status" value="1"/>
</dbReference>
<dbReference type="InterPro" id="IPR001508">
    <property type="entry name" value="Iono_Glu_rcpt_met"/>
</dbReference>
<feature type="binding site" evidence="15">
    <location>
        <position position="673"/>
    </location>
    <ligand>
        <name>L-glutamate</name>
        <dbReference type="ChEBI" id="CHEBI:29985"/>
    </ligand>
</feature>
<feature type="transmembrane region" description="Helical" evidence="18">
    <location>
        <begin position="621"/>
        <end position="642"/>
    </location>
</feature>
<keyword evidence="6" id="KW-0770">Synapse</keyword>
<evidence type="ECO:0000256" key="6">
    <source>
        <dbReference type="ARBA" id="ARBA00023018"/>
    </source>
</evidence>
<protein>
    <recommendedName>
        <fullName evidence="24">Glutamate receptor ionotropic, kainate 2</fullName>
    </recommendedName>
</protein>
<dbReference type="Gene3D" id="1.10.287.70">
    <property type="match status" value="1"/>
</dbReference>
<keyword evidence="12" id="KW-1071">Ligand-gated ion channel</keyword>
<evidence type="ECO:0000256" key="19">
    <source>
        <dbReference type="SAM" id="SignalP"/>
    </source>
</evidence>
<keyword evidence="13" id="KW-0407">Ion channel</keyword>
<evidence type="ECO:0000256" key="8">
    <source>
        <dbReference type="ARBA" id="ARBA00023136"/>
    </source>
</evidence>
<keyword evidence="9" id="KW-0675">Receptor</keyword>
<evidence type="ECO:0000256" key="10">
    <source>
        <dbReference type="ARBA" id="ARBA00023180"/>
    </source>
</evidence>
<evidence type="ECO:0000256" key="15">
    <source>
        <dbReference type="PIRSR" id="PIRSR601508-1"/>
    </source>
</evidence>
<feature type="domain" description="Ionotropic glutamate receptor C-terminal" evidence="20">
    <location>
        <begin position="413"/>
        <end position="786"/>
    </location>
</feature>
<feature type="binding site" evidence="15">
    <location>
        <position position="672"/>
    </location>
    <ligand>
        <name>L-glutamate</name>
        <dbReference type="ChEBI" id="CHEBI:29985"/>
    </ligand>
</feature>
<gene>
    <name evidence="22" type="ORF">CEUTPL_LOCUS4885</name>
</gene>
<dbReference type="SUPFAM" id="SSF53850">
    <property type="entry name" value="Periplasmic binding protein-like II"/>
    <property type="match status" value="1"/>
</dbReference>
<evidence type="ECO:0000313" key="22">
    <source>
        <dbReference type="EMBL" id="CAG9764243.1"/>
    </source>
</evidence>
<dbReference type="InterPro" id="IPR001828">
    <property type="entry name" value="ANF_lig-bd_rcpt"/>
</dbReference>
<evidence type="ECO:0000256" key="4">
    <source>
        <dbReference type="ARBA" id="ARBA00022692"/>
    </source>
</evidence>
<sequence>MLFILCAIVLLGCGQTFAANQRINLNLAIFLGEDEHSKVTEIAIKNALSIIKAKTKYHVVGHVFPLQESSTFEAGQTVCDVVETGVAAIFGPESPQINEVIQSVSSSLQIPHFQTFWNSKLQLNESQTYNLHPSAESLSQALSTLVYENDWKKYTVIYENEDSLMRLRESLKQRKPNDLAVTFRKLGTGPDYRPILKQIKSSEDLHFILDCKADHILEVLRQAREVKLLEDYHSYILTDLDAHSLDWSEFIGVVTNISTFRIVDPKSASAKNAGKLWMIDPKTIKSKTALMYDAINLFITAFRDLAQKEEIEIGPLSCEDYYVFEHGDKIFNIVKKPPKNSRSILPGYLTGPVFFDKNGQRSNIDIQIVELMKAEYGFRVTGTWNPNNPTAITYKLTSEQREKELEKEIQRKNFKVVSRIGPPYLMTRVPEYGKVYYGNDRFEGYAMDLMAEICNILNCSYTFELVPDGKYGNYDPDRKEWNGLIGHLLNRKADLAVCDLTITYERRLAVDFTTPFMTLGISILYAKPTKEPPELLSFAGPLSLDVWLYMATSYLIISMIIFLVARLNPNDWENPHLCDPNPEELENIWNIRNCCWLTLGSIMAQGCDLLPKGVSTRMVTAAWWFFSLIMTSSYTANMAAFLTMSRMELTITSAEDLAAQNKIKYGCLAGGSTCSFFKDTNFSTYHQMWVQMESADPTVFETTNPDGVKRVLTSKRKYAFLMESTNIEYESERNCDLIQVGGQIDSKGYGIAMTANFQYRKSFNEAILKMQEGGVLDLLKNKWWKEMNGGGKCSEEESSEEDELGLDNVGGAFVVLAMGIGLALIFSLCEFLWMVKKLAVNEHISFRVALEHELRFAINIWARQKKVKRDPLPIVDKSDLKTK</sequence>
<dbReference type="EMBL" id="OU892278">
    <property type="protein sequence ID" value="CAG9764243.1"/>
    <property type="molecule type" value="Genomic_DNA"/>
</dbReference>
<evidence type="ECO:0000256" key="16">
    <source>
        <dbReference type="PIRSR" id="PIRSR601508-2"/>
    </source>
</evidence>
<organism evidence="22 23">
    <name type="scientific">Ceutorhynchus assimilis</name>
    <name type="common">cabbage seed weevil</name>
    <dbReference type="NCBI Taxonomy" id="467358"/>
    <lineage>
        <taxon>Eukaryota</taxon>
        <taxon>Metazoa</taxon>
        <taxon>Ecdysozoa</taxon>
        <taxon>Arthropoda</taxon>
        <taxon>Hexapoda</taxon>
        <taxon>Insecta</taxon>
        <taxon>Pterygota</taxon>
        <taxon>Neoptera</taxon>
        <taxon>Endopterygota</taxon>
        <taxon>Coleoptera</taxon>
        <taxon>Polyphaga</taxon>
        <taxon>Cucujiformia</taxon>
        <taxon>Curculionidae</taxon>
        <taxon>Ceutorhynchinae</taxon>
        <taxon>Ceutorhynchus</taxon>
    </lineage>
</organism>
<dbReference type="SMART" id="SM00079">
    <property type="entry name" value="PBPe"/>
    <property type="match status" value="1"/>
</dbReference>
<dbReference type="InterPro" id="IPR019594">
    <property type="entry name" value="Glu/Gly-bd"/>
</dbReference>
<dbReference type="GO" id="GO:0038023">
    <property type="term" value="F:signaling receptor activity"/>
    <property type="evidence" value="ECO:0007669"/>
    <property type="project" value="InterPro"/>
</dbReference>
<evidence type="ECO:0000256" key="1">
    <source>
        <dbReference type="ARBA" id="ARBA00008685"/>
    </source>
</evidence>
<dbReference type="InterPro" id="IPR001320">
    <property type="entry name" value="Iontro_rcpt_C"/>
</dbReference>
<feature type="site" description="Interaction with the cone snail toxin Con-ikot-ikot" evidence="16">
    <location>
        <position position="678"/>
    </location>
</feature>
<comment type="similarity">
    <text evidence="1">Belongs to the glutamate-gated ion channel (TC 1.A.10.1) family.</text>
</comment>
<keyword evidence="2" id="KW-0813">Transport</keyword>
<dbReference type="GO" id="GO:0015276">
    <property type="term" value="F:ligand-gated monoatomic ion channel activity"/>
    <property type="evidence" value="ECO:0007669"/>
    <property type="project" value="InterPro"/>
</dbReference>
<dbReference type="Gene3D" id="3.40.190.10">
    <property type="entry name" value="Periplasmic binding protein-like II"/>
    <property type="match status" value="1"/>
</dbReference>
<feature type="disulfide bond" evidence="17">
    <location>
        <begin position="735"/>
        <end position="793"/>
    </location>
</feature>
<evidence type="ECO:0000256" key="17">
    <source>
        <dbReference type="PIRSR" id="PIRSR601508-3"/>
    </source>
</evidence>
<keyword evidence="23" id="KW-1185">Reference proteome</keyword>
<dbReference type="FunFam" id="1.10.287.70:FF:000010">
    <property type="entry name" value="Putative glutamate receptor ionotropic kainate 1"/>
    <property type="match status" value="1"/>
</dbReference>
<dbReference type="Proteomes" id="UP001152799">
    <property type="component" value="Chromosome 2"/>
</dbReference>
<dbReference type="Pfam" id="PF01094">
    <property type="entry name" value="ANF_receptor"/>
    <property type="match status" value="1"/>
</dbReference>
<keyword evidence="17" id="KW-1015">Disulfide bond</keyword>
<dbReference type="CDD" id="cd06382">
    <property type="entry name" value="PBP1_iGluR_Kainate"/>
    <property type="match status" value="1"/>
</dbReference>
<feature type="binding site" evidence="15">
    <location>
        <position position="506"/>
    </location>
    <ligand>
        <name>L-glutamate</name>
        <dbReference type="ChEBI" id="CHEBI:29985"/>
    </ligand>
</feature>
<dbReference type="GO" id="GO:0045211">
    <property type="term" value="C:postsynaptic membrane"/>
    <property type="evidence" value="ECO:0007669"/>
    <property type="project" value="UniProtKB-SubCell"/>
</dbReference>
<evidence type="ECO:0000256" key="9">
    <source>
        <dbReference type="ARBA" id="ARBA00023170"/>
    </source>
</evidence>
<dbReference type="SUPFAM" id="SSF53822">
    <property type="entry name" value="Periplasmic binding protein-like I"/>
    <property type="match status" value="1"/>
</dbReference>
<comment type="subcellular location">
    <subcellularLocation>
        <location evidence="14">Postsynaptic cell membrane</location>
        <topology evidence="14">Multi-pass membrane protein</topology>
    </subcellularLocation>
</comment>
<evidence type="ECO:0000256" key="13">
    <source>
        <dbReference type="ARBA" id="ARBA00023303"/>
    </source>
</evidence>
<feature type="binding site" evidence="15">
    <location>
        <position position="723"/>
    </location>
    <ligand>
        <name>L-glutamate</name>
        <dbReference type="ChEBI" id="CHEBI:29985"/>
    </ligand>
</feature>
<keyword evidence="7" id="KW-0406">Ion transport</keyword>
<dbReference type="Pfam" id="PF00060">
    <property type="entry name" value="Lig_chan"/>
    <property type="match status" value="1"/>
</dbReference>
<accession>A0A9N9MJB0</accession>
<dbReference type="Pfam" id="PF10613">
    <property type="entry name" value="Lig_chan-Glu_bd"/>
    <property type="match status" value="1"/>
</dbReference>
<dbReference type="OrthoDB" id="5984008at2759"/>
<evidence type="ECO:0000256" key="2">
    <source>
        <dbReference type="ARBA" id="ARBA00022448"/>
    </source>
</evidence>
<proteinExistence type="inferred from homology"/>
<feature type="binding site" evidence="15">
    <location>
        <position position="501"/>
    </location>
    <ligand>
        <name>L-glutamate</name>
        <dbReference type="ChEBI" id="CHEBI:29985"/>
    </ligand>
</feature>
<feature type="site" description="Interaction with the cone snail toxin Con-ikot-ikot" evidence="16">
    <location>
        <position position="769"/>
    </location>
</feature>
<dbReference type="FunFam" id="3.40.190.10:FF:000061">
    <property type="entry name" value="Glutamate receptor, ionotropic kainate"/>
    <property type="match status" value="1"/>
</dbReference>